<evidence type="ECO:0000313" key="1">
    <source>
        <dbReference type="EMBL" id="MBA0764705.1"/>
    </source>
</evidence>
<name>A0A7J9DWI3_9ROSI</name>
<accession>A0A7J9DWI3</accession>
<sequence>MVLNGWGMKLLDGWLGMEGWRCFERIFDYSSNNGFSNLNWGEFFTRTLLDREVVMLRILEDMVRSMELVLEVEDRLSWVHDCNREFTVMKLSNLLIKVEQVGTVVFSMANQNGNEMASTLAITGINRGDMFKAY</sequence>
<dbReference type="EMBL" id="JABEZW010000005">
    <property type="protein sequence ID" value="MBA0764705.1"/>
    <property type="molecule type" value="Genomic_DNA"/>
</dbReference>
<gene>
    <name evidence="1" type="ORF">Gotri_014009</name>
</gene>
<dbReference type="Proteomes" id="UP000593568">
    <property type="component" value="Unassembled WGS sequence"/>
</dbReference>
<organism evidence="1 2">
    <name type="scientific">Gossypium trilobum</name>
    <dbReference type="NCBI Taxonomy" id="34281"/>
    <lineage>
        <taxon>Eukaryota</taxon>
        <taxon>Viridiplantae</taxon>
        <taxon>Streptophyta</taxon>
        <taxon>Embryophyta</taxon>
        <taxon>Tracheophyta</taxon>
        <taxon>Spermatophyta</taxon>
        <taxon>Magnoliopsida</taxon>
        <taxon>eudicotyledons</taxon>
        <taxon>Gunneridae</taxon>
        <taxon>Pentapetalae</taxon>
        <taxon>rosids</taxon>
        <taxon>malvids</taxon>
        <taxon>Malvales</taxon>
        <taxon>Malvaceae</taxon>
        <taxon>Malvoideae</taxon>
        <taxon>Gossypium</taxon>
    </lineage>
</organism>
<evidence type="ECO:0000313" key="2">
    <source>
        <dbReference type="Proteomes" id="UP000593568"/>
    </source>
</evidence>
<keyword evidence="2" id="KW-1185">Reference proteome</keyword>
<comment type="caution">
    <text evidence="1">The sequence shown here is derived from an EMBL/GenBank/DDBJ whole genome shotgun (WGS) entry which is preliminary data.</text>
</comment>
<protein>
    <submittedName>
        <fullName evidence="1">Uncharacterized protein</fullName>
    </submittedName>
</protein>
<dbReference type="AlphaFoldDB" id="A0A7J9DWI3"/>
<proteinExistence type="predicted"/>
<reference evidence="1 2" key="1">
    <citation type="journal article" date="2019" name="Genome Biol. Evol.">
        <title>Insights into the evolution of the New World diploid cottons (Gossypium, subgenus Houzingenia) based on genome sequencing.</title>
        <authorList>
            <person name="Grover C.E."/>
            <person name="Arick M.A. 2nd"/>
            <person name="Thrash A."/>
            <person name="Conover J.L."/>
            <person name="Sanders W.S."/>
            <person name="Peterson D.G."/>
            <person name="Frelichowski J.E."/>
            <person name="Scheffler J.A."/>
            <person name="Scheffler B.E."/>
            <person name="Wendel J.F."/>
        </authorList>
    </citation>
    <scope>NUCLEOTIDE SEQUENCE [LARGE SCALE GENOMIC DNA]</scope>
    <source>
        <strain evidence="1">8</strain>
        <tissue evidence="1">Leaf</tissue>
    </source>
</reference>